<evidence type="ECO:0000256" key="4">
    <source>
        <dbReference type="ARBA" id="ARBA00022798"/>
    </source>
</evidence>
<dbReference type="OrthoDB" id="384721at2"/>
<sequence>MPINISKLPIVIGHRGACGYCPEHTLASYELAIQMGADYIEPDIVSTKDGVLVARHENDISETTNVSDAREFANRKTTKIIDGQEVIGWFTEDFTLAELKTLRTKERLPFRNRAFDGDLEIPTLQEIIDLVKKSSTETGRAIGIYPETKHPTYFKSINLSLEEPLVALLEANGYTSQHDPIFIQSFEVENLKQLNQMTHLPLVQLLAHGEQQPYDLMVKGDSRTYADLTTPEELAKIAQYADAIGPDKRLVVPTNQKKRLQPPTSLIDDAHAVGLKVHPWTFRNEQQYLAPDYNGNSEAEYEQFFKLGIDGLFSDFPDTAVSVRNRILSGST</sequence>
<dbReference type="SUPFAM" id="SSF51695">
    <property type="entry name" value="PLC-like phosphodiesterases"/>
    <property type="match status" value="1"/>
</dbReference>
<evidence type="ECO:0000313" key="8">
    <source>
        <dbReference type="EMBL" id="AFZ18573.1"/>
    </source>
</evidence>
<comment type="catalytic activity">
    <reaction evidence="6">
        <text>a sn-glycero-3-phosphodiester + H2O = an alcohol + sn-glycerol 3-phosphate + H(+)</text>
        <dbReference type="Rhea" id="RHEA:12969"/>
        <dbReference type="ChEBI" id="CHEBI:15377"/>
        <dbReference type="ChEBI" id="CHEBI:15378"/>
        <dbReference type="ChEBI" id="CHEBI:30879"/>
        <dbReference type="ChEBI" id="CHEBI:57597"/>
        <dbReference type="ChEBI" id="CHEBI:83408"/>
        <dbReference type="EC" id="3.1.4.46"/>
    </reaction>
</comment>
<dbReference type="PATRIC" id="fig|1173027.3.peg.3066"/>
<protein>
    <recommendedName>
        <fullName evidence="2">glycerophosphodiester phosphodiesterase</fullName>
        <ecNumber evidence="2">3.1.4.46</ecNumber>
    </recommendedName>
</protein>
<dbReference type="PANTHER" id="PTHR43620">
    <property type="entry name" value="GLYCEROPHOSPHORYL DIESTER PHOSPHODIESTERASE"/>
    <property type="match status" value="1"/>
</dbReference>
<proteinExistence type="inferred from homology"/>
<dbReference type="GO" id="GO:0008889">
    <property type="term" value="F:glycerophosphodiester phosphodiesterase activity"/>
    <property type="evidence" value="ECO:0007669"/>
    <property type="project" value="UniProtKB-EC"/>
</dbReference>
<comment type="similarity">
    <text evidence="1">Belongs to the glycerophosphoryl diester phosphodiesterase family.</text>
</comment>
<keyword evidence="4" id="KW-0319">Glycerol metabolism</keyword>
<evidence type="ECO:0000256" key="1">
    <source>
        <dbReference type="ARBA" id="ARBA00007277"/>
    </source>
</evidence>
<dbReference type="STRING" id="1173027.Mic7113_2789"/>
<evidence type="ECO:0000256" key="6">
    <source>
        <dbReference type="ARBA" id="ARBA00047512"/>
    </source>
</evidence>
<evidence type="ECO:0000259" key="7">
    <source>
        <dbReference type="PROSITE" id="PS51704"/>
    </source>
</evidence>
<accession>K9WEF3</accession>
<dbReference type="GO" id="GO:0006629">
    <property type="term" value="P:lipid metabolic process"/>
    <property type="evidence" value="ECO:0007669"/>
    <property type="project" value="InterPro"/>
</dbReference>
<keyword evidence="3" id="KW-0732">Signal</keyword>
<dbReference type="Gene3D" id="3.20.20.190">
    <property type="entry name" value="Phosphatidylinositol (PI) phosphodiesterase"/>
    <property type="match status" value="1"/>
</dbReference>
<evidence type="ECO:0000256" key="3">
    <source>
        <dbReference type="ARBA" id="ARBA00022729"/>
    </source>
</evidence>
<dbReference type="KEGG" id="mic:Mic7113_2789"/>
<dbReference type="Proteomes" id="UP000010471">
    <property type="component" value="Chromosome"/>
</dbReference>
<dbReference type="InterPro" id="IPR017946">
    <property type="entry name" value="PLC-like_Pdiesterase_TIM-brl"/>
</dbReference>
<dbReference type="GO" id="GO:0006071">
    <property type="term" value="P:glycerol metabolic process"/>
    <property type="evidence" value="ECO:0007669"/>
    <property type="project" value="UniProtKB-KW"/>
</dbReference>
<evidence type="ECO:0000313" key="9">
    <source>
        <dbReference type="Proteomes" id="UP000010471"/>
    </source>
</evidence>
<dbReference type="EMBL" id="CP003630">
    <property type="protein sequence ID" value="AFZ18573.1"/>
    <property type="molecule type" value="Genomic_DNA"/>
</dbReference>
<dbReference type="InterPro" id="IPR030395">
    <property type="entry name" value="GP_PDE_dom"/>
</dbReference>
<dbReference type="AlphaFoldDB" id="K9WEF3"/>
<dbReference type="GO" id="GO:0042597">
    <property type="term" value="C:periplasmic space"/>
    <property type="evidence" value="ECO:0007669"/>
    <property type="project" value="TreeGrafter"/>
</dbReference>
<dbReference type="EC" id="3.1.4.46" evidence="2"/>
<evidence type="ECO:0000256" key="2">
    <source>
        <dbReference type="ARBA" id="ARBA00012247"/>
    </source>
</evidence>
<dbReference type="PANTHER" id="PTHR43620:SF7">
    <property type="entry name" value="GLYCEROPHOSPHODIESTER PHOSPHODIESTERASE GDPD5-RELATED"/>
    <property type="match status" value="1"/>
</dbReference>
<dbReference type="Pfam" id="PF03009">
    <property type="entry name" value="GDPD"/>
    <property type="match status" value="1"/>
</dbReference>
<gene>
    <name evidence="8" type="ORF">Mic7113_2789</name>
</gene>
<keyword evidence="5" id="KW-0378">Hydrolase</keyword>
<reference evidence="8 9" key="1">
    <citation type="submission" date="2012-06" db="EMBL/GenBank/DDBJ databases">
        <title>Finished chromosome of genome of Microcoleus sp. PCC 7113.</title>
        <authorList>
            <consortium name="US DOE Joint Genome Institute"/>
            <person name="Gugger M."/>
            <person name="Coursin T."/>
            <person name="Rippka R."/>
            <person name="Tandeau De Marsac N."/>
            <person name="Huntemann M."/>
            <person name="Wei C.-L."/>
            <person name="Han J."/>
            <person name="Detter J.C."/>
            <person name="Han C."/>
            <person name="Tapia R."/>
            <person name="Chen A."/>
            <person name="Kyrpides N."/>
            <person name="Mavromatis K."/>
            <person name="Markowitz V."/>
            <person name="Szeto E."/>
            <person name="Ivanova N."/>
            <person name="Pagani I."/>
            <person name="Pati A."/>
            <person name="Goodwin L."/>
            <person name="Nordberg H.P."/>
            <person name="Cantor M.N."/>
            <person name="Hua S.X."/>
            <person name="Woyke T."/>
            <person name="Kerfeld C.A."/>
        </authorList>
    </citation>
    <scope>NUCLEOTIDE SEQUENCE [LARGE SCALE GENOMIC DNA]</scope>
    <source>
        <strain evidence="8 9">PCC 7113</strain>
    </source>
</reference>
<dbReference type="PROSITE" id="PS51704">
    <property type="entry name" value="GP_PDE"/>
    <property type="match status" value="1"/>
</dbReference>
<organism evidence="8 9">
    <name type="scientific">Allocoleopsis franciscana PCC 7113</name>
    <dbReference type="NCBI Taxonomy" id="1173027"/>
    <lineage>
        <taxon>Bacteria</taxon>
        <taxon>Bacillati</taxon>
        <taxon>Cyanobacteriota</taxon>
        <taxon>Cyanophyceae</taxon>
        <taxon>Coleofasciculales</taxon>
        <taxon>Coleofasciculaceae</taxon>
        <taxon>Allocoleopsis</taxon>
        <taxon>Allocoleopsis franciscana</taxon>
    </lineage>
</organism>
<dbReference type="CDD" id="cd08602">
    <property type="entry name" value="GDPD_ScGlpQ1_like"/>
    <property type="match status" value="1"/>
</dbReference>
<dbReference type="HOGENOM" id="CLU_030226_0_1_3"/>
<evidence type="ECO:0000256" key="5">
    <source>
        <dbReference type="ARBA" id="ARBA00022801"/>
    </source>
</evidence>
<dbReference type="RefSeq" id="WP_015182722.1">
    <property type="nucleotide sequence ID" value="NC_019738.1"/>
</dbReference>
<keyword evidence="9" id="KW-1185">Reference proteome</keyword>
<dbReference type="eggNOG" id="COG0584">
    <property type="taxonomic scope" value="Bacteria"/>
</dbReference>
<feature type="domain" description="GP-PDE" evidence="7">
    <location>
        <begin position="9"/>
        <end position="324"/>
    </location>
</feature>
<name>K9WEF3_9CYAN</name>